<name>A0AAV7YL03_9EUKA</name>
<reference evidence="2" key="1">
    <citation type="submission" date="2022-08" db="EMBL/GenBank/DDBJ databases">
        <title>Novel sulphate-reducing endosymbionts in the free-living metamonad Anaeramoeba.</title>
        <authorList>
            <person name="Jerlstrom-Hultqvist J."/>
            <person name="Cepicka I."/>
            <person name="Gallot-Lavallee L."/>
            <person name="Salas-Leiva D."/>
            <person name="Curtis B.A."/>
            <person name="Zahonova K."/>
            <person name="Pipaliya S."/>
            <person name="Dacks J."/>
            <person name="Roger A.J."/>
        </authorList>
    </citation>
    <scope>NUCLEOTIDE SEQUENCE</scope>
    <source>
        <strain evidence="2">Busselton2</strain>
    </source>
</reference>
<dbReference type="AlphaFoldDB" id="A0AAV7YL03"/>
<feature type="compositionally biased region" description="Low complexity" evidence="1">
    <location>
        <begin position="18"/>
        <end position="33"/>
    </location>
</feature>
<proteinExistence type="predicted"/>
<accession>A0AAV7YL03</accession>
<protein>
    <submittedName>
        <fullName evidence="2">Uncharacterized protein</fullName>
    </submittedName>
</protein>
<evidence type="ECO:0000313" key="2">
    <source>
        <dbReference type="EMBL" id="KAJ3430527.1"/>
    </source>
</evidence>
<dbReference type="Proteomes" id="UP001146793">
    <property type="component" value="Unassembled WGS sequence"/>
</dbReference>
<feature type="region of interest" description="Disordered" evidence="1">
    <location>
        <begin position="1"/>
        <end position="58"/>
    </location>
</feature>
<organism evidence="2 3">
    <name type="scientific">Anaeramoeba flamelloides</name>
    <dbReference type="NCBI Taxonomy" id="1746091"/>
    <lineage>
        <taxon>Eukaryota</taxon>
        <taxon>Metamonada</taxon>
        <taxon>Anaeramoebidae</taxon>
        <taxon>Anaeramoeba</taxon>
    </lineage>
</organism>
<feature type="compositionally biased region" description="Low complexity" evidence="1">
    <location>
        <begin position="40"/>
        <end position="52"/>
    </location>
</feature>
<evidence type="ECO:0000313" key="3">
    <source>
        <dbReference type="Proteomes" id="UP001146793"/>
    </source>
</evidence>
<sequence length="58" mass="6001">MGCICPSGTKNGHKPLKQSNYDLSSDSGSFSDLLSEDDLSSSQDSQTSKASSAGSQND</sequence>
<gene>
    <name evidence="2" type="ORF">M0812_23536</name>
</gene>
<dbReference type="EMBL" id="JANTQA010000051">
    <property type="protein sequence ID" value="KAJ3430527.1"/>
    <property type="molecule type" value="Genomic_DNA"/>
</dbReference>
<comment type="caution">
    <text evidence="2">The sequence shown here is derived from an EMBL/GenBank/DDBJ whole genome shotgun (WGS) entry which is preliminary data.</text>
</comment>
<evidence type="ECO:0000256" key="1">
    <source>
        <dbReference type="SAM" id="MobiDB-lite"/>
    </source>
</evidence>